<keyword evidence="1" id="KW-0418">Kinase</keyword>
<gene>
    <name evidence="3" type="ORF">SRB5_49850</name>
</gene>
<dbReference type="Proteomes" id="UP000466345">
    <property type="component" value="Unassembled WGS sequence"/>
</dbReference>
<evidence type="ECO:0000313" key="4">
    <source>
        <dbReference type="Proteomes" id="UP000466345"/>
    </source>
</evidence>
<dbReference type="CDD" id="cd16936">
    <property type="entry name" value="HATPase_RsbW-like"/>
    <property type="match status" value="1"/>
</dbReference>
<proteinExistence type="predicted"/>
<dbReference type="OrthoDB" id="3871846at2"/>
<dbReference type="InterPro" id="IPR036890">
    <property type="entry name" value="HATPase_C_sf"/>
</dbReference>
<dbReference type="Gene3D" id="3.30.565.10">
    <property type="entry name" value="Histidine kinase-like ATPase, C-terminal domain"/>
    <property type="match status" value="1"/>
</dbReference>
<dbReference type="RefSeq" id="WP_153455666.1">
    <property type="nucleotide sequence ID" value="NZ_WEGJ01000025.1"/>
</dbReference>
<keyword evidence="4" id="KW-1185">Reference proteome</keyword>
<protein>
    <recommendedName>
        <fullName evidence="2">Histidine kinase/HSP90-like ATPase domain-containing protein</fullName>
    </recommendedName>
</protein>
<keyword evidence="1" id="KW-0723">Serine/threonine-protein kinase</keyword>
<keyword evidence="1" id="KW-0808">Transferase</keyword>
<feature type="domain" description="Histidine kinase/HSP90-like ATPase" evidence="2">
    <location>
        <begin position="29"/>
        <end position="123"/>
    </location>
</feature>
<dbReference type="PANTHER" id="PTHR35526">
    <property type="entry name" value="ANTI-SIGMA-F FACTOR RSBW-RELATED"/>
    <property type="match status" value="1"/>
</dbReference>
<dbReference type="PANTHER" id="PTHR35526:SF3">
    <property type="entry name" value="ANTI-SIGMA-F FACTOR RSBW"/>
    <property type="match status" value="1"/>
</dbReference>
<accession>A0A7K0CMZ7</accession>
<dbReference type="InterPro" id="IPR050267">
    <property type="entry name" value="Anti-sigma-factor_SerPK"/>
</dbReference>
<dbReference type="GO" id="GO:0004674">
    <property type="term" value="F:protein serine/threonine kinase activity"/>
    <property type="evidence" value="ECO:0007669"/>
    <property type="project" value="UniProtKB-KW"/>
</dbReference>
<dbReference type="SUPFAM" id="SSF55874">
    <property type="entry name" value="ATPase domain of HSP90 chaperone/DNA topoisomerase II/histidine kinase"/>
    <property type="match status" value="1"/>
</dbReference>
<reference evidence="3 4" key="1">
    <citation type="submission" date="2019-10" db="EMBL/GenBank/DDBJ databases">
        <title>Streptomyces smaragdinus sp. nov. and Streptomyces fabii sp. nov., isolated from the gut of fungus growing-termite Macrotermes natalensis.</title>
        <authorList>
            <person name="Schwitalla J."/>
            <person name="Benndorf R."/>
            <person name="Martin K."/>
            <person name="De Beer W."/>
            <person name="Kaster A.-K."/>
            <person name="Vollmers J."/>
            <person name="Poulsen M."/>
            <person name="Beemelmanns C."/>
        </authorList>
    </citation>
    <scope>NUCLEOTIDE SEQUENCE [LARGE SCALE GENOMIC DNA]</scope>
    <source>
        <strain evidence="3 4">RB5</strain>
    </source>
</reference>
<dbReference type="EMBL" id="WEGJ01000025">
    <property type="protein sequence ID" value="MQY14809.1"/>
    <property type="molecule type" value="Genomic_DNA"/>
</dbReference>
<evidence type="ECO:0000313" key="3">
    <source>
        <dbReference type="EMBL" id="MQY14809.1"/>
    </source>
</evidence>
<sequence length="160" mass="17219">MATALQLPAPPEPPPVSNYRLSAENSETAAAVLRDLIGALLRTTGHEALVDDARLCTSELVTNVHRHTATRVIHVDVEVHERHVTVWVHDDRPSPLPIPQGFAGTAGGLGLFIVDRIADAWGTSRAGGLTPRAKAVWFRLVEDPLQPAGGRQLTPVQLDP</sequence>
<dbReference type="AlphaFoldDB" id="A0A7K0CMZ7"/>
<name>A0A7K0CMZ7_9ACTN</name>
<evidence type="ECO:0000259" key="2">
    <source>
        <dbReference type="Pfam" id="PF13581"/>
    </source>
</evidence>
<evidence type="ECO:0000256" key="1">
    <source>
        <dbReference type="ARBA" id="ARBA00022527"/>
    </source>
</evidence>
<comment type="caution">
    <text evidence="3">The sequence shown here is derived from an EMBL/GenBank/DDBJ whole genome shotgun (WGS) entry which is preliminary data.</text>
</comment>
<dbReference type="InterPro" id="IPR003594">
    <property type="entry name" value="HATPase_dom"/>
</dbReference>
<organism evidence="3 4">
    <name type="scientific">Streptomyces smaragdinus</name>
    <dbReference type="NCBI Taxonomy" id="2585196"/>
    <lineage>
        <taxon>Bacteria</taxon>
        <taxon>Bacillati</taxon>
        <taxon>Actinomycetota</taxon>
        <taxon>Actinomycetes</taxon>
        <taxon>Kitasatosporales</taxon>
        <taxon>Streptomycetaceae</taxon>
        <taxon>Streptomyces</taxon>
    </lineage>
</organism>
<dbReference type="Pfam" id="PF13581">
    <property type="entry name" value="HATPase_c_2"/>
    <property type="match status" value="1"/>
</dbReference>